<evidence type="ECO:0000313" key="5">
    <source>
        <dbReference type="Proteomes" id="UP000093267"/>
    </source>
</evidence>
<dbReference type="Pfam" id="PF19258">
    <property type="entry name" value="KxYKxGKxW_sig"/>
    <property type="match status" value="1"/>
</dbReference>
<keyword evidence="1" id="KW-0732">Signal</keyword>
<accession>A0A1B2IZ89</accession>
<sequence>MKKTMEKAHQKMLQDTSEEKYRVKLYKAGRLWLAAGMMTLAFGLVSVTGQVRVSADDTTPTTNTESSAASDQSSSATDSDSSTDSASSASPSATDSSQTDTTSTESSTGEAASETQTSAAETTETGTTTKDASKKTTDTAKTATADSSSAITASVTTDEKTADESTAADATTGAKTVTDRSTSPTGTTDNDASNAEVTPESTATTLNPDQSQTVNETDLGVADDTAVSAAKQIASDTYTTTGVAQVVTAQLTAAEDTDTNDADGTDDAANTGVITTQNGVEYQGFSVTDPTYPDGVKTIPNSDDYLYTEIAYGTVGNYTSYVALSTDRATASQTNVTVMDADGNVVSTTALTDSATSVPITADGASGLSITDNQDTLFN</sequence>
<evidence type="ECO:0000256" key="2">
    <source>
        <dbReference type="SAM" id="MobiDB-lite"/>
    </source>
</evidence>
<evidence type="ECO:0000256" key="3">
    <source>
        <dbReference type="SAM" id="Phobius"/>
    </source>
</evidence>
<dbReference type="InterPro" id="IPR022263">
    <property type="entry name" value="KxYKxGKxW"/>
</dbReference>
<feature type="transmembrane region" description="Helical" evidence="3">
    <location>
        <begin position="31"/>
        <end position="51"/>
    </location>
</feature>
<keyword evidence="5" id="KW-1185">Reference proteome</keyword>
<feature type="compositionally biased region" description="Low complexity" evidence="2">
    <location>
        <begin position="64"/>
        <end position="130"/>
    </location>
</feature>
<feature type="compositionally biased region" description="Low complexity" evidence="2">
    <location>
        <begin position="164"/>
        <end position="174"/>
    </location>
</feature>
<feature type="compositionally biased region" description="Polar residues" evidence="2">
    <location>
        <begin position="179"/>
        <end position="212"/>
    </location>
</feature>
<reference evidence="4 5" key="1">
    <citation type="submission" date="2016-03" db="EMBL/GenBank/DDBJ databases">
        <title>Pediococcus and Lactobacillus from brewery environment - whole genome sequencing and assembly.</title>
        <authorList>
            <person name="Behr J."/>
            <person name="Geissler A.J."/>
            <person name="Vogel R.F."/>
        </authorList>
    </citation>
    <scope>NUCLEOTIDE SEQUENCE [LARGE SCALE GENOMIC DNA]</scope>
    <source>
        <strain evidence="4 5">TMW 1.1995</strain>
    </source>
</reference>
<keyword evidence="3" id="KW-0472">Membrane</keyword>
<proteinExistence type="predicted"/>
<protein>
    <submittedName>
        <fullName evidence="4">Uncharacterized protein</fullName>
    </submittedName>
</protein>
<dbReference type="STRING" id="240427.AYR62_08735"/>
<feature type="region of interest" description="Disordered" evidence="2">
    <location>
        <begin position="55"/>
        <end position="212"/>
    </location>
</feature>
<dbReference type="AlphaFoldDB" id="A0A1B2IZ89"/>
<organism evidence="4 5">
    <name type="scientific">Secundilactobacillus paracollinoides</name>
    <dbReference type="NCBI Taxonomy" id="240427"/>
    <lineage>
        <taxon>Bacteria</taxon>
        <taxon>Bacillati</taxon>
        <taxon>Bacillota</taxon>
        <taxon>Bacilli</taxon>
        <taxon>Lactobacillales</taxon>
        <taxon>Lactobacillaceae</taxon>
        <taxon>Secundilactobacillus</taxon>
    </lineage>
</organism>
<dbReference type="NCBIfam" id="TIGR03715">
    <property type="entry name" value="KxYKxGKxW"/>
    <property type="match status" value="1"/>
</dbReference>
<evidence type="ECO:0000256" key="1">
    <source>
        <dbReference type="ARBA" id="ARBA00022729"/>
    </source>
</evidence>
<keyword evidence="3" id="KW-0812">Transmembrane</keyword>
<dbReference type="Proteomes" id="UP000093267">
    <property type="component" value="Chromosome"/>
</dbReference>
<feature type="compositionally biased region" description="Low complexity" evidence="2">
    <location>
        <begin position="139"/>
        <end position="156"/>
    </location>
</feature>
<name>A0A1B2IZ89_9LACO</name>
<dbReference type="RefSeq" id="WP_056987467.1">
    <property type="nucleotide sequence ID" value="NZ_CP014912.1"/>
</dbReference>
<gene>
    <name evidence="4" type="ORF">AYR63_09645</name>
</gene>
<evidence type="ECO:0000313" key="4">
    <source>
        <dbReference type="EMBL" id="ANZ67376.1"/>
    </source>
</evidence>
<dbReference type="KEGG" id="lpd:AYR62_08735"/>
<keyword evidence="3" id="KW-1133">Transmembrane helix</keyword>
<dbReference type="EMBL" id="CP014924">
    <property type="protein sequence ID" value="ANZ67376.1"/>
    <property type="molecule type" value="Genomic_DNA"/>
</dbReference>